<feature type="region of interest" description="Disordered" evidence="4">
    <location>
        <begin position="318"/>
        <end position="348"/>
    </location>
</feature>
<protein>
    <submittedName>
        <fullName evidence="6">Flagellar basal body P-ring formation protein FlgA</fullName>
    </submittedName>
</protein>
<evidence type="ECO:0000259" key="5">
    <source>
        <dbReference type="SMART" id="SM00858"/>
    </source>
</evidence>
<keyword evidence="2" id="KW-0732">Signal</keyword>
<dbReference type="NCBIfam" id="TIGR03170">
    <property type="entry name" value="flgA_cterm"/>
    <property type="match status" value="1"/>
</dbReference>
<organism evidence="6 7">
    <name type="scientific">Lichenicoccus roseus</name>
    <dbReference type="NCBI Taxonomy" id="2683649"/>
    <lineage>
        <taxon>Bacteria</taxon>
        <taxon>Pseudomonadati</taxon>
        <taxon>Pseudomonadota</taxon>
        <taxon>Alphaproteobacteria</taxon>
        <taxon>Acetobacterales</taxon>
        <taxon>Acetobacteraceae</taxon>
        <taxon>Lichenicoccus</taxon>
    </lineage>
</organism>
<reference evidence="6 7" key="1">
    <citation type="submission" date="2019-05" db="EMBL/GenBank/DDBJ databases">
        <authorList>
            <person name="Pankratov T."/>
            <person name="Grouzdev D."/>
        </authorList>
    </citation>
    <scope>NUCLEOTIDE SEQUENCE [LARGE SCALE GENOMIC DNA]</scope>
    <source>
        <strain evidence="6 7">KEBCLARHB70R</strain>
    </source>
</reference>
<dbReference type="InterPro" id="IPR017585">
    <property type="entry name" value="SAF_FlgA"/>
</dbReference>
<evidence type="ECO:0000256" key="3">
    <source>
        <dbReference type="ARBA" id="ARBA00022764"/>
    </source>
</evidence>
<keyword evidence="7" id="KW-1185">Reference proteome</keyword>
<dbReference type="InterPro" id="IPR013974">
    <property type="entry name" value="SAF"/>
</dbReference>
<keyword evidence="6" id="KW-0966">Cell projection</keyword>
<keyword evidence="6" id="KW-0282">Flagellum</keyword>
<name>A0A5R9JCK8_9PROT</name>
<dbReference type="CDD" id="cd11614">
    <property type="entry name" value="SAF_CpaB_FlgA_like"/>
    <property type="match status" value="1"/>
</dbReference>
<comment type="caution">
    <text evidence="6">The sequence shown here is derived from an EMBL/GenBank/DDBJ whole genome shotgun (WGS) entry which is preliminary data.</text>
</comment>
<evidence type="ECO:0000313" key="6">
    <source>
        <dbReference type="EMBL" id="TLU73116.1"/>
    </source>
</evidence>
<evidence type="ECO:0000313" key="7">
    <source>
        <dbReference type="Proteomes" id="UP000305654"/>
    </source>
</evidence>
<dbReference type="InterPro" id="IPR039246">
    <property type="entry name" value="Flagellar_FlgA"/>
</dbReference>
<dbReference type="Proteomes" id="UP000305654">
    <property type="component" value="Unassembled WGS sequence"/>
</dbReference>
<dbReference type="GO" id="GO:0042597">
    <property type="term" value="C:periplasmic space"/>
    <property type="evidence" value="ECO:0007669"/>
    <property type="project" value="UniProtKB-SubCell"/>
</dbReference>
<evidence type="ECO:0000256" key="1">
    <source>
        <dbReference type="ARBA" id="ARBA00004418"/>
    </source>
</evidence>
<feature type="compositionally biased region" description="Low complexity" evidence="4">
    <location>
        <begin position="323"/>
        <end position="332"/>
    </location>
</feature>
<evidence type="ECO:0000256" key="4">
    <source>
        <dbReference type="SAM" id="MobiDB-lite"/>
    </source>
</evidence>
<accession>A0A5R9JCK8</accession>
<gene>
    <name evidence="6" type="primary">flgA</name>
    <name evidence="6" type="ORF">FE263_06710</name>
</gene>
<dbReference type="PANTHER" id="PTHR36307">
    <property type="entry name" value="FLAGELLA BASAL BODY P-RING FORMATION PROTEIN FLGA"/>
    <property type="match status" value="1"/>
</dbReference>
<proteinExistence type="predicted"/>
<keyword evidence="3" id="KW-0574">Periplasm</keyword>
<dbReference type="PANTHER" id="PTHR36307:SF1">
    <property type="entry name" value="FLAGELLA BASAL BODY P-RING FORMATION PROTEIN FLGA"/>
    <property type="match status" value="1"/>
</dbReference>
<dbReference type="AlphaFoldDB" id="A0A5R9JCK8"/>
<dbReference type="EMBL" id="VCDI01000002">
    <property type="protein sequence ID" value="TLU73116.1"/>
    <property type="molecule type" value="Genomic_DNA"/>
</dbReference>
<dbReference type="GO" id="GO:0044780">
    <property type="term" value="P:bacterial-type flagellum assembly"/>
    <property type="evidence" value="ECO:0007669"/>
    <property type="project" value="InterPro"/>
</dbReference>
<dbReference type="Gene3D" id="2.30.30.760">
    <property type="match status" value="1"/>
</dbReference>
<sequence>MRVHRLPVMLAVALVAITPADHGRAAQPRLVVSLHSDTVRLSDLFSGLEPGQDCTIGPAPAAGQRIVIAKAQLVAIAGQFSVDWQPGDSSPSVIVERRGRQVPREQILPVIQAALVGLGAPADSELSVSNFMAPLVPAEFSGLPDIESLTYDNGNGQFIAQLAFDTPGSEPVRLRIAGTAEELVEVPVLSHPLAAGSVIGLQDLRTIRVRRRLVSERLVLVSTDAIGMALRHQMIGGSLITHDALTRPLLVSRGMPVLLRIEGAGLTLTMQGEAIDGGALDDRIHILNSSSRAVLVAQVIGPGLARVDPGAAPVMLASAQGGLPPSSSLPSLREPAQSVAFEPGSSGP</sequence>
<feature type="domain" description="SAF" evidence="5">
    <location>
        <begin position="184"/>
        <end position="246"/>
    </location>
</feature>
<dbReference type="Pfam" id="PF13144">
    <property type="entry name" value="ChapFlgA"/>
    <property type="match status" value="1"/>
</dbReference>
<evidence type="ECO:0000256" key="2">
    <source>
        <dbReference type="ARBA" id="ARBA00022729"/>
    </source>
</evidence>
<dbReference type="OrthoDB" id="7727421at2"/>
<keyword evidence="6" id="KW-0969">Cilium</keyword>
<comment type="subcellular location">
    <subcellularLocation>
        <location evidence="1">Periplasm</location>
    </subcellularLocation>
</comment>
<dbReference type="SMART" id="SM00858">
    <property type="entry name" value="SAF"/>
    <property type="match status" value="1"/>
</dbReference>